<dbReference type="Proteomes" id="UP000789405">
    <property type="component" value="Unassembled WGS sequence"/>
</dbReference>
<dbReference type="InterPro" id="IPR050471">
    <property type="entry name" value="AB_hydrolase"/>
</dbReference>
<dbReference type="InterPro" id="IPR029058">
    <property type="entry name" value="AB_hydrolase_fold"/>
</dbReference>
<dbReference type="EMBL" id="CAJVPY010006238">
    <property type="protein sequence ID" value="CAG8658971.1"/>
    <property type="molecule type" value="Genomic_DNA"/>
</dbReference>
<dbReference type="InterPro" id="IPR000073">
    <property type="entry name" value="AB_hydrolase_1"/>
</dbReference>
<dbReference type="AlphaFoldDB" id="A0A9N9H9M5"/>
<comment type="caution">
    <text evidence="2">The sequence shown here is derived from an EMBL/GenBank/DDBJ whole genome shotgun (WGS) entry which is preliminary data.</text>
</comment>
<feature type="domain" description="AB hydrolase-1" evidence="1">
    <location>
        <begin position="52"/>
        <end position="228"/>
    </location>
</feature>
<dbReference type="PANTHER" id="PTHR43433:SF5">
    <property type="entry name" value="AB HYDROLASE-1 DOMAIN-CONTAINING PROTEIN"/>
    <property type="match status" value="1"/>
</dbReference>
<protein>
    <submittedName>
        <fullName evidence="2">2554_t:CDS:1</fullName>
    </submittedName>
</protein>
<reference evidence="2" key="1">
    <citation type="submission" date="2021-06" db="EMBL/GenBank/DDBJ databases">
        <authorList>
            <person name="Kallberg Y."/>
            <person name="Tangrot J."/>
            <person name="Rosling A."/>
        </authorList>
    </citation>
    <scope>NUCLEOTIDE SEQUENCE</scope>
    <source>
        <strain evidence="2">MA453B</strain>
    </source>
</reference>
<evidence type="ECO:0000313" key="2">
    <source>
        <dbReference type="EMBL" id="CAG8658971.1"/>
    </source>
</evidence>
<keyword evidence="3" id="KW-1185">Reference proteome</keyword>
<gene>
    <name evidence="2" type="ORF">DERYTH_LOCUS10603</name>
</gene>
<dbReference type="PANTHER" id="PTHR43433">
    <property type="entry name" value="HYDROLASE, ALPHA/BETA FOLD FAMILY PROTEIN"/>
    <property type="match status" value="1"/>
</dbReference>
<accession>A0A9N9H9M5</accession>
<sequence>MPETYFLEQHDGSRIAYNILEPNNPEDIKKTPLVLIMGFVVSSYDPISLDLMAQDTVALVKHLKIKRFNLLGWSMGRIAVHVASNLPSDLEIEKLILCSSPVRPPEPSEFDSQRPPDIPKNIQEQKDKIMKKSEKTFTDYMVEHPDIFDKYAEIKFKAFEKHYPFEISKRQWEAIRDSNILSRSQTIMVPTLLIHGEADQVVSIKECKLLADEIPNNKFISIPKVGHM</sequence>
<dbReference type="SUPFAM" id="SSF53474">
    <property type="entry name" value="alpha/beta-Hydrolases"/>
    <property type="match status" value="1"/>
</dbReference>
<evidence type="ECO:0000313" key="3">
    <source>
        <dbReference type="Proteomes" id="UP000789405"/>
    </source>
</evidence>
<evidence type="ECO:0000259" key="1">
    <source>
        <dbReference type="Pfam" id="PF00561"/>
    </source>
</evidence>
<dbReference type="OrthoDB" id="8119704at2759"/>
<name>A0A9N9H9M5_9GLOM</name>
<organism evidence="2 3">
    <name type="scientific">Dentiscutata erythropus</name>
    <dbReference type="NCBI Taxonomy" id="1348616"/>
    <lineage>
        <taxon>Eukaryota</taxon>
        <taxon>Fungi</taxon>
        <taxon>Fungi incertae sedis</taxon>
        <taxon>Mucoromycota</taxon>
        <taxon>Glomeromycotina</taxon>
        <taxon>Glomeromycetes</taxon>
        <taxon>Diversisporales</taxon>
        <taxon>Gigasporaceae</taxon>
        <taxon>Dentiscutata</taxon>
    </lineage>
</organism>
<dbReference type="Pfam" id="PF00561">
    <property type="entry name" value="Abhydrolase_1"/>
    <property type="match status" value="1"/>
</dbReference>
<dbReference type="Gene3D" id="3.40.50.1820">
    <property type="entry name" value="alpha/beta hydrolase"/>
    <property type="match status" value="1"/>
</dbReference>
<proteinExistence type="predicted"/>